<dbReference type="AlphaFoldDB" id="A0A0E9WQH4"/>
<accession>A0A0E9WQH4</accession>
<sequence>MTNIVERLRSISPENHQLLTRCEDTDTMLIKNFILDVIAQGMAFFLTFQRHAPLFLKQNEDFFY</sequence>
<protein>
    <submittedName>
        <fullName evidence="1">Uncharacterized protein</fullName>
    </submittedName>
</protein>
<reference evidence="1" key="1">
    <citation type="submission" date="2014-11" db="EMBL/GenBank/DDBJ databases">
        <authorList>
            <person name="Amaro Gonzalez C."/>
        </authorList>
    </citation>
    <scope>NUCLEOTIDE SEQUENCE</scope>
</reference>
<name>A0A0E9WQH4_ANGAN</name>
<dbReference type="EMBL" id="GBXM01016787">
    <property type="protein sequence ID" value="JAH91790.1"/>
    <property type="molecule type" value="Transcribed_RNA"/>
</dbReference>
<organism evidence="1">
    <name type="scientific">Anguilla anguilla</name>
    <name type="common">European freshwater eel</name>
    <name type="synonym">Muraena anguilla</name>
    <dbReference type="NCBI Taxonomy" id="7936"/>
    <lineage>
        <taxon>Eukaryota</taxon>
        <taxon>Metazoa</taxon>
        <taxon>Chordata</taxon>
        <taxon>Craniata</taxon>
        <taxon>Vertebrata</taxon>
        <taxon>Euteleostomi</taxon>
        <taxon>Actinopterygii</taxon>
        <taxon>Neopterygii</taxon>
        <taxon>Teleostei</taxon>
        <taxon>Anguilliformes</taxon>
        <taxon>Anguillidae</taxon>
        <taxon>Anguilla</taxon>
    </lineage>
</organism>
<reference evidence="1" key="2">
    <citation type="journal article" date="2015" name="Fish Shellfish Immunol.">
        <title>Early steps in the European eel (Anguilla anguilla)-Vibrio vulnificus interaction in the gills: Role of the RtxA13 toxin.</title>
        <authorList>
            <person name="Callol A."/>
            <person name="Pajuelo D."/>
            <person name="Ebbesson L."/>
            <person name="Teles M."/>
            <person name="MacKenzie S."/>
            <person name="Amaro C."/>
        </authorList>
    </citation>
    <scope>NUCLEOTIDE SEQUENCE</scope>
</reference>
<evidence type="ECO:0000313" key="1">
    <source>
        <dbReference type="EMBL" id="JAH91790.1"/>
    </source>
</evidence>
<proteinExistence type="predicted"/>